<accession>L0AD62</accession>
<organism evidence="1 2">
    <name type="scientific">Caldisphaera lagunensis (strain DSM 15908 / JCM 11604 / ANMR 0165 / IC-154)</name>
    <dbReference type="NCBI Taxonomy" id="1056495"/>
    <lineage>
        <taxon>Archaea</taxon>
        <taxon>Thermoproteota</taxon>
        <taxon>Thermoprotei</taxon>
        <taxon>Acidilobales</taxon>
        <taxon>Caldisphaeraceae</taxon>
        <taxon>Caldisphaera</taxon>
    </lineage>
</organism>
<name>L0AD62_CALLD</name>
<dbReference type="InParanoid" id="L0AD62"/>
<protein>
    <submittedName>
        <fullName evidence="1">Uncharacterized protein</fullName>
    </submittedName>
</protein>
<evidence type="ECO:0000313" key="2">
    <source>
        <dbReference type="Proteomes" id="UP000010469"/>
    </source>
</evidence>
<dbReference type="RefSeq" id="WP_015232887.1">
    <property type="nucleotide sequence ID" value="NC_019791.1"/>
</dbReference>
<dbReference type="AlphaFoldDB" id="L0AD62"/>
<dbReference type="EMBL" id="CP003378">
    <property type="protein sequence ID" value="AFZ70990.1"/>
    <property type="molecule type" value="Genomic_DNA"/>
</dbReference>
<dbReference type="eggNOG" id="arCOG13711">
    <property type="taxonomic scope" value="Archaea"/>
</dbReference>
<dbReference type="Proteomes" id="UP000010469">
    <property type="component" value="Chromosome"/>
</dbReference>
<evidence type="ECO:0000313" key="1">
    <source>
        <dbReference type="EMBL" id="AFZ70990.1"/>
    </source>
</evidence>
<sequence>MSLDELAAIEMELIKYIEGLDKSEKKILDNTKNPNSNSLIMIRQWKVILQGFVGEIQKIIYDNKNGHNLVKEVEACILSDKAKTIMRNSSLNDPIYINVRPLISAISAISSIICEKKAMTVSHADGKST</sequence>
<gene>
    <name evidence="1" type="ordered locus">Calag_1274</name>
</gene>
<proteinExistence type="predicted"/>
<reference evidence="2" key="1">
    <citation type="submission" date="2012-03" db="EMBL/GenBank/DDBJ databases">
        <title>Complete genome of Caldisphaera lagunensis DSM 15908.</title>
        <authorList>
            <person name="Lucas S."/>
            <person name="Copeland A."/>
            <person name="Lapidus A."/>
            <person name="Glavina del Rio T."/>
            <person name="Dalin E."/>
            <person name="Tice H."/>
            <person name="Bruce D."/>
            <person name="Goodwin L."/>
            <person name="Pitluck S."/>
            <person name="Peters L."/>
            <person name="Mikhailova N."/>
            <person name="Teshima H."/>
            <person name="Kyrpides N."/>
            <person name="Mavromatis K."/>
            <person name="Ivanova N."/>
            <person name="Brettin T."/>
            <person name="Detter J.C."/>
            <person name="Han C."/>
            <person name="Larimer F."/>
            <person name="Land M."/>
            <person name="Hauser L."/>
            <person name="Markowitz V."/>
            <person name="Cheng J.-F."/>
            <person name="Hugenholtz P."/>
            <person name="Woyke T."/>
            <person name="Wu D."/>
            <person name="Spring S."/>
            <person name="Schroeder M."/>
            <person name="Brambilla E."/>
            <person name="Klenk H.-P."/>
            <person name="Eisen J.A."/>
        </authorList>
    </citation>
    <scope>NUCLEOTIDE SEQUENCE [LARGE SCALE GENOMIC DNA]</scope>
    <source>
        <strain evidence="2">DSM 15908 / JCM 11604 / IC-154</strain>
    </source>
</reference>
<keyword evidence="2" id="KW-1185">Reference proteome</keyword>
<dbReference type="HOGENOM" id="CLU_1943755_0_0_2"/>
<dbReference type="GeneID" id="14212534"/>
<dbReference type="KEGG" id="clg:Calag_1274"/>